<keyword evidence="1" id="KW-0479">Metal-binding</keyword>
<dbReference type="PROSITE" id="PS00498">
    <property type="entry name" value="TYROSINASE_2"/>
    <property type="match status" value="1"/>
</dbReference>
<dbReference type="Gene3D" id="1.10.1280.10">
    <property type="entry name" value="Di-copper center containing domain from catechol oxidase"/>
    <property type="match status" value="1"/>
</dbReference>
<evidence type="ECO:0000259" key="3">
    <source>
        <dbReference type="PROSITE" id="PS00497"/>
    </source>
</evidence>
<evidence type="ECO:0000256" key="1">
    <source>
        <dbReference type="ARBA" id="ARBA00022723"/>
    </source>
</evidence>
<dbReference type="OrthoDB" id="6132182at2759"/>
<dbReference type="PROSITE" id="PS00497">
    <property type="entry name" value="TYROSINASE_1"/>
    <property type="match status" value="1"/>
</dbReference>
<feature type="domain" description="Tyrosinase copper-binding" evidence="4">
    <location>
        <begin position="278"/>
        <end position="289"/>
    </location>
</feature>
<evidence type="ECO:0000256" key="2">
    <source>
        <dbReference type="SAM" id="SignalP"/>
    </source>
</evidence>
<reference evidence="5" key="1">
    <citation type="journal article" date="2020" name="Stud. Mycol.">
        <title>101 Dothideomycetes genomes: a test case for predicting lifestyles and emergence of pathogens.</title>
        <authorList>
            <person name="Haridas S."/>
            <person name="Albert R."/>
            <person name="Binder M."/>
            <person name="Bloem J."/>
            <person name="Labutti K."/>
            <person name="Salamov A."/>
            <person name="Andreopoulos B."/>
            <person name="Baker S."/>
            <person name="Barry K."/>
            <person name="Bills G."/>
            <person name="Bluhm B."/>
            <person name="Cannon C."/>
            <person name="Castanera R."/>
            <person name="Culley D."/>
            <person name="Daum C."/>
            <person name="Ezra D."/>
            <person name="Gonzalez J."/>
            <person name="Henrissat B."/>
            <person name="Kuo A."/>
            <person name="Liang C."/>
            <person name="Lipzen A."/>
            <person name="Lutzoni F."/>
            <person name="Magnuson J."/>
            <person name="Mondo S."/>
            <person name="Nolan M."/>
            <person name="Ohm R."/>
            <person name="Pangilinan J."/>
            <person name="Park H.-J."/>
            <person name="Ramirez L."/>
            <person name="Alfaro M."/>
            <person name="Sun H."/>
            <person name="Tritt A."/>
            <person name="Yoshinaga Y."/>
            <person name="Zwiers L.-H."/>
            <person name="Turgeon B."/>
            <person name="Goodwin S."/>
            <person name="Spatafora J."/>
            <person name="Crous P."/>
            <person name="Grigoriev I."/>
        </authorList>
    </citation>
    <scope>NUCLEOTIDE SEQUENCE</scope>
    <source>
        <strain evidence="5">CBS 175.79</strain>
    </source>
</reference>
<evidence type="ECO:0000259" key="4">
    <source>
        <dbReference type="PROSITE" id="PS00498"/>
    </source>
</evidence>
<sequence length="351" mass="38994">MLFSYSTVLLAGASMVSAATIPIPSDIPIPSGAPAINLEAFKTQPFKGWPVNEILTGGNRTADPKMKAEQGIMATCGNPRYRREWHSLDDNSKQNFVNSVKCLLSRPASGQFGQARNRYEDLVALHQQLKNNVHENRKFLLWHRYFLWTFEQLLRSECGFTADLPWFDETRYAGRFSQSDIFSSRWLGGIALGGRCVTDGQFANLALNIGPGTSNTRHCLARNGDAGQTANTNANVVNGCNARTNYAEMSECSEYSAHAYGHNGIGAVMQDVWASPSDPVFWLHHAFIDRNFRVWQNANMPARVSTINGNDAFGRPLTMGMSVSVNGIRPDTTIGNIMNTLDTTLCYRYDY</sequence>
<organism evidence="5 6">
    <name type="scientific">Aaosphaeria arxii CBS 175.79</name>
    <dbReference type="NCBI Taxonomy" id="1450172"/>
    <lineage>
        <taxon>Eukaryota</taxon>
        <taxon>Fungi</taxon>
        <taxon>Dikarya</taxon>
        <taxon>Ascomycota</taxon>
        <taxon>Pezizomycotina</taxon>
        <taxon>Dothideomycetes</taxon>
        <taxon>Pleosporomycetidae</taxon>
        <taxon>Pleosporales</taxon>
        <taxon>Pleosporales incertae sedis</taxon>
        <taxon>Aaosphaeria</taxon>
    </lineage>
</organism>
<accession>A0A6A5XIH6</accession>
<dbReference type="InterPro" id="IPR050316">
    <property type="entry name" value="Tyrosinase/Hemocyanin"/>
</dbReference>
<dbReference type="InterPro" id="IPR008922">
    <property type="entry name" value="Di-copper_centre_dom_sf"/>
</dbReference>
<evidence type="ECO:0000313" key="6">
    <source>
        <dbReference type="Proteomes" id="UP000799778"/>
    </source>
</evidence>
<proteinExistence type="predicted"/>
<feature type="domain" description="Tyrosinase copper-binding" evidence="3">
    <location>
        <begin position="134"/>
        <end position="151"/>
    </location>
</feature>
<evidence type="ECO:0000313" key="5">
    <source>
        <dbReference type="EMBL" id="KAF2013058.1"/>
    </source>
</evidence>
<dbReference type="EMBL" id="ML978072">
    <property type="protein sequence ID" value="KAF2013058.1"/>
    <property type="molecule type" value="Genomic_DNA"/>
</dbReference>
<dbReference type="PANTHER" id="PTHR11474">
    <property type="entry name" value="TYROSINASE FAMILY MEMBER"/>
    <property type="match status" value="1"/>
</dbReference>
<dbReference type="SUPFAM" id="SSF48056">
    <property type="entry name" value="Di-copper centre-containing domain"/>
    <property type="match status" value="1"/>
</dbReference>
<dbReference type="RefSeq" id="XP_033381397.1">
    <property type="nucleotide sequence ID" value="XM_033528780.1"/>
</dbReference>
<dbReference type="GO" id="GO:0016491">
    <property type="term" value="F:oxidoreductase activity"/>
    <property type="evidence" value="ECO:0007669"/>
    <property type="project" value="InterPro"/>
</dbReference>
<dbReference type="PANTHER" id="PTHR11474:SF116">
    <property type="entry name" value="TYROSINASE"/>
    <property type="match status" value="1"/>
</dbReference>
<feature type="signal peptide" evidence="2">
    <location>
        <begin position="1"/>
        <end position="18"/>
    </location>
</feature>
<dbReference type="InterPro" id="IPR002227">
    <property type="entry name" value="Tyrosinase_Cu-bd"/>
</dbReference>
<dbReference type="Proteomes" id="UP000799778">
    <property type="component" value="Unassembled WGS sequence"/>
</dbReference>
<keyword evidence="6" id="KW-1185">Reference proteome</keyword>
<dbReference type="AlphaFoldDB" id="A0A6A5XIH6"/>
<protein>
    <submittedName>
        <fullName evidence="5">Di-copper centre-containing protein</fullName>
    </submittedName>
</protein>
<keyword evidence="2" id="KW-0732">Signal</keyword>
<dbReference type="GeneID" id="54286177"/>
<name>A0A6A5XIH6_9PLEO</name>
<gene>
    <name evidence="5" type="ORF">BU24DRAFT_425620</name>
</gene>
<dbReference type="Pfam" id="PF00264">
    <property type="entry name" value="Tyrosinase"/>
    <property type="match status" value="1"/>
</dbReference>
<dbReference type="PRINTS" id="PR00092">
    <property type="entry name" value="TYROSINASE"/>
</dbReference>
<feature type="chain" id="PRO_5025338101" evidence="2">
    <location>
        <begin position="19"/>
        <end position="351"/>
    </location>
</feature>
<dbReference type="GO" id="GO:0046872">
    <property type="term" value="F:metal ion binding"/>
    <property type="evidence" value="ECO:0007669"/>
    <property type="project" value="UniProtKB-KW"/>
</dbReference>